<dbReference type="InParanoid" id="A0A803JGY9"/>
<reference evidence="3" key="1">
    <citation type="journal article" date="2010" name="Science">
        <title>The genome of the Western clawed frog Xenopus tropicalis.</title>
        <authorList>
            <person name="Hellsten U."/>
            <person name="Harland R.M."/>
            <person name="Gilchrist M.J."/>
            <person name="Hendrix D."/>
            <person name="Jurka J."/>
            <person name="Kapitonov V."/>
            <person name="Ovcharenko I."/>
            <person name="Putnam N.H."/>
            <person name="Shu S."/>
            <person name="Taher L."/>
            <person name="Blitz I.L."/>
            <person name="Blumberg B."/>
            <person name="Dichmann D.S."/>
            <person name="Dubchak I."/>
            <person name="Amaya E."/>
            <person name="Detter J.C."/>
            <person name="Fletcher R."/>
            <person name="Gerhard D.S."/>
            <person name="Goodstein D."/>
            <person name="Graves T."/>
            <person name="Grigoriev I.V."/>
            <person name="Grimwood J."/>
            <person name="Kawashima T."/>
            <person name="Lindquist E."/>
            <person name="Lucas S.M."/>
            <person name="Mead P.E."/>
            <person name="Mitros T."/>
            <person name="Ogino H."/>
            <person name="Ohta Y."/>
            <person name="Poliakov A.V."/>
            <person name="Pollet N."/>
            <person name="Robert J."/>
            <person name="Salamov A."/>
            <person name="Sater A.K."/>
            <person name="Schmutz J."/>
            <person name="Terry A."/>
            <person name="Vize P.D."/>
            <person name="Warren W.C."/>
            <person name="Wells D."/>
            <person name="Wills A."/>
            <person name="Wilson R.K."/>
            <person name="Zimmerman L.B."/>
            <person name="Zorn A.M."/>
            <person name="Grainger R."/>
            <person name="Grammer T."/>
            <person name="Khokha M.K."/>
            <person name="Richardson P.M."/>
            <person name="Rokhsar D.S."/>
        </authorList>
    </citation>
    <scope>NUCLEOTIDE SEQUENCE [LARGE SCALE GENOMIC DNA]</scope>
    <source>
        <strain evidence="3">Nigerian</strain>
    </source>
</reference>
<dbReference type="Ensembl" id="ENSXETT00000118583">
    <property type="protein sequence ID" value="ENSXETP00000107174"/>
    <property type="gene ID" value="ENSXETG00000042315"/>
</dbReference>
<dbReference type="FunCoup" id="A0A803JGY9">
    <property type="interactions" value="1521"/>
</dbReference>
<dbReference type="Gene3D" id="1.10.287.3160">
    <property type="match status" value="1"/>
</dbReference>
<feature type="compositionally biased region" description="Basic and acidic residues" evidence="1">
    <location>
        <begin position="1"/>
        <end position="30"/>
    </location>
</feature>
<proteinExistence type="predicted"/>
<feature type="region of interest" description="Disordered" evidence="1">
    <location>
        <begin position="380"/>
        <end position="448"/>
    </location>
</feature>
<protein>
    <recommendedName>
        <fullName evidence="2">Lamina-associated polypeptide 2 alpha C-terminal domain-containing protein</fullName>
    </recommendedName>
</protein>
<feature type="region of interest" description="Disordered" evidence="1">
    <location>
        <begin position="77"/>
        <end position="115"/>
    </location>
</feature>
<feature type="compositionally biased region" description="Basic and acidic residues" evidence="1">
    <location>
        <begin position="90"/>
        <end position="102"/>
    </location>
</feature>
<evidence type="ECO:0000256" key="1">
    <source>
        <dbReference type="SAM" id="MobiDB-lite"/>
    </source>
</evidence>
<dbReference type="GeneTree" id="ENSGT01050000245525"/>
<name>A0A803JGY9_XENTR</name>
<feature type="domain" description="Lamina-associated polypeptide 2 alpha C-terminal" evidence="2">
    <location>
        <begin position="165"/>
        <end position="368"/>
    </location>
</feature>
<sequence length="448" mass="50487">MESRHSHSPEGAGREDRSVSSPIRTKERPRCAACDNPAPRHAKFCQSCPKKLSGETSTESVDIMAWIKDAVAQGIKEATGPSTSKQVRKRGAEREVFTREESPVEESSTGELSDDEQEEILEQFSGFDFALVEPLVKAVRQELKLPETQESQPSTSNPFKILKKDRATFPLHEAIKEIITSEWDKMDARFSVQSKIQRLYPFSTDQEKVWEKPPRVDAAVARLSKRTVLPVDDVSSFSNPMDRKMEAILKKSYLATAASCRPAIALTSVSRAMQSWLHGVERAIKHGVDREDIIKSLADLKLATDFVADASIDLVKTSSRALALSVAARRALWLRSWNADKASKTNLCNMPFEGDMLFGAKLEDLIKRVTGGKSVFLPQERRQNFPSSGQSVDRQRQSFRDRPNFREQRAYRPGREYSQAQNWRRESNLASRTSRGRGSSSRGSKKYF</sequence>
<reference evidence="3" key="2">
    <citation type="submission" date="2021-03" db="UniProtKB">
        <authorList>
            <consortium name="Ensembl"/>
        </authorList>
    </citation>
    <scope>IDENTIFICATION</scope>
</reference>
<evidence type="ECO:0000313" key="3">
    <source>
        <dbReference type="Ensembl" id="ENSXETP00000107174"/>
    </source>
</evidence>
<feature type="region of interest" description="Disordered" evidence="1">
    <location>
        <begin position="1"/>
        <end position="36"/>
    </location>
</feature>
<organism evidence="3">
    <name type="scientific">Xenopus tropicalis</name>
    <name type="common">Western clawed frog</name>
    <name type="synonym">Silurana tropicalis</name>
    <dbReference type="NCBI Taxonomy" id="8364"/>
    <lineage>
        <taxon>Eukaryota</taxon>
        <taxon>Metazoa</taxon>
        <taxon>Chordata</taxon>
        <taxon>Craniata</taxon>
        <taxon>Vertebrata</taxon>
        <taxon>Euteleostomi</taxon>
        <taxon>Amphibia</taxon>
        <taxon>Batrachia</taxon>
        <taxon>Anura</taxon>
        <taxon>Pipoidea</taxon>
        <taxon>Pipidae</taxon>
        <taxon>Xenopodinae</taxon>
        <taxon>Xenopus</taxon>
        <taxon>Silurana</taxon>
    </lineage>
</organism>
<feature type="compositionally biased region" description="Low complexity" evidence="1">
    <location>
        <begin position="431"/>
        <end position="442"/>
    </location>
</feature>
<dbReference type="AlphaFoldDB" id="A0A803JGY9"/>
<feature type="compositionally biased region" description="Basic and acidic residues" evidence="1">
    <location>
        <begin position="393"/>
        <end position="415"/>
    </location>
</feature>
<dbReference type="Pfam" id="PF11560">
    <property type="entry name" value="LAP2alpha"/>
    <property type="match status" value="1"/>
</dbReference>
<dbReference type="InterPro" id="IPR021623">
    <property type="entry name" value="LAP2alpha_C"/>
</dbReference>
<accession>A0A803JGY9</accession>
<evidence type="ECO:0000259" key="2">
    <source>
        <dbReference type="Pfam" id="PF11560"/>
    </source>
</evidence>